<dbReference type="OrthoDB" id="434972at2759"/>
<evidence type="ECO:0008006" key="8">
    <source>
        <dbReference type="Google" id="ProtNLM"/>
    </source>
</evidence>
<evidence type="ECO:0000256" key="1">
    <source>
        <dbReference type="ARBA" id="ARBA00004141"/>
    </source>
</evidence>
<protein>
    <recommendedName>
        <fullName evidence="8">UbiA prenyltransferase</fullName>
    </recommendedName>
</protein>
<accession>A0A9P4UV98</accession>
<feature type="transmembrane region" description="Helical" evidence="5">
    <location>
        <begin position="190"/>
        <end position="207"/>
    </location>
</feature>
<feature type="transmembrane region" description="Helical" evidence="5">
    <location>
        <begin position="152"/>
        <end position="170"/>
    </location>
</feature>
<evidence type="ECO:0000256" key="3">
    <source>
        <dbReference type="ARBA" id="ARBA00022989"/>
    </source>
</evidence>
<dbReference type="CDD" id="cd13965">
    <property type="entry name" value="PT_UbiA_3"/>
    <property type="match status" value="1"/>
</dbReference>
<dbReference type="InterPro" id="IPR000537">
    <property type="entry name" value="UbiA_prenyltransferase"/>
</dbReference>
<dbReference type="GO" id="GO:0016020">
    <property type="term" value="C:membrane"/>
    <property type="evidence" value="ECO:0007669"/>
    <property type="project" value="UniProtKB-SubCell"/>
</dbReference>
<sequence length="302" mass="33903">MPSQCPLRIFGKLFKNLWLFTKDDFFTFMFPNTIFGVCIALAGPPFVDGLENAALPLKRIPLVLLFNFTNLLVFDLSNQRLWESIKEDRLNKSWRPIPSGQMTRSETRRALQVLIPFVLAINHYGLNVGAETACIMVGCWSYNDLKAGDDNWIIRNAVIALGFGVFNWASLKVGVDGGGISGSTGITAMGYTWICMYSLVVVTTMHVQDMKDQAGDKARGRRTAPLVLGDRVARWSLAIPIIIWAPACAFYCRANIGLGVTASVFGVYLSWRCLILRQSTEDRRTWHLWCVWTAILSLMPMH</sequence>
<name>A0A9P4UV98_9PLEO</name>
<dbReference type="Proteomes" id="UP000799444">
    <property type="component" value="Unassembled WGS sequence"/>
</dbReference>
<evidence type="ECO:0000256" key="4">
    <source>
        <dbReference type="ARBA" id="ARBA00023136"/>
    </source>
</evidence>
<dbReference type="AlphaFoldDB" id="A0A9P4UV98"/>
<gene>
    <name evidence="6" type="ORF">EJ04DRAFT_452955</name>
</gene>
<organism evidence="6 7">
    <name type="scientific">Polyplosphaeria fusca</name>
    <dbReference type="NCBI Taxonomy" id="682080"/>
    <lineage>
        <taxon>Eukaryota</taxon>
        <taxon>Fungi</taxon>
        <taxon>Dikarya</taxon>
        <taxon>Ascomycota</taxon>
        <taxon>Pezizomycotina</taxon>
        <taxon>Dothideomycetes</taxon>
        <taxon>Pleosporomycetidae</taxon>
        <taxon>Pleosporales</taxon>
        <taxon>Tetraplosphaeriaceae</taxon>
        <taxon>Polyplosphaeria</taxon>
    </lineage>
</organism>
<feature type="transmembrane region" description="Helical" evidence="5">
    <location>
        <begin position="228"/>
        <end position="247"/>
    </location>
</feature>
<evidence type="ECO:0000313" key="6">
    <source>
        <dbReference type="EMBL" id="KAF2726631.1"/>
    </source>
</evidence>
<dbReference type="InterPro" id="IPR050475">
    <property type="entry name" value="Prenyltransferase_related"/>
</dbReference>
<evidence type="ECO:0000256" key="2">
    <source>
        <dbReference type="ARBA" id="ARBA00022692"/>
    </source>
</evidence>
<keyword evidence="3 5" id="KW-1133">Transmembrane helix</keyword>
<keyword evidence="7" id="KW-1185">Reference proteome</keyword>
<dbReference type="Pfam" id="PF01040">
    <property type="entry name" value="UbiA"/>
    <property type="match status" value="1"/>
</dbReference>
<evidence type="ECO:0000256" key="5">
    <source>
        <dbReference type="SAM" id="Phobius"/>
    </source>
</evidence>
<feature type="transmembrane region" description="Helical" evidence="5">
    <location>
        <begin position="25"/>
        <end position="47"/>
    </location>
</feature>
<comment type="subcellular location">
    <subcellularLocation>
        <location evidence="1">Membrane</location>
        <topology evidence="1">Multi-pass membrane protein</topology>
    </subcellularLocation>
</comment>
<dbReference type="GO" id="GO:0016765">
    <property type="term" value="F:transferase activity, transferring alkyl or aryl (other than methyl) groups"/>
    <property type="evidence" value="ECO:0007669"/>
    <property type="project" value="InterPro"/>
</dbReference>
<comment type="caution">
    <text evidence="6">The sequence shown here is derived from an EMBL/GenBank/DDBJ whole genome shotgun (WGS) entry which is preliminary data.</text>
</comment>
<feature type="transmembrane region" description="Helical" evidence="5">
    <location>
        <begin position="253"/>
        <end position="274"/>
    </location>
</feature>
<keyword evidence="2 5" id="KW-0812">Transmembrane</keyword>
<keyword evidence="4 5" id="KW-0472">Membrane</keyword>
<evidence type="ECO:0000313" key="7">
    <source>
        <dbReference type="Proteomes" id="UP000799444"/>
    </source>
</evidence>
<dbReference type="PANTHER" id="PTHR42723">
    <property type="entry name" value="CHLOROPHYLL SYNTHASE"/>
    <property type="match status" value="1"/>
</dbReference>
<proteinExistence type="predicted"/>
<dbReference type="EMBL" id="ML996420">
    <property type="protein sequence ID" value="KAF2726631.1"/>
    <property type="molecule type" value="Genomic_DNA"/>
</dbReference>
<reference evidence="6" key="1">
    <citation type="journal article" date="2020" name="Stud. Mycol.">
        <title>101 Dothideomycetes genomes: a test case for predicting lifestyles and emergence of pathogens.</title>
        <authorList>
            <person name="Haridas S."/>
            <person name="Albert R."/>
            <person name="Binder M."/>
            <person name="Bloem J."/>
            <person name="Labutti K."/>
            <person name="Salamov A."/>
            <person name="Andreopoulos B."/>
            <person name="Baker S."/>
            <person name="Barry K."/>
            <person name="Bills G."/>
            <person name="Bluhm B."/>
            <person name="Cannon C."/>
            <person name="Castanera R."/>
            <person name="Culley D."/>
            <person name="Daum C."/>
            <person name="Ezra D."/>
            <person name="Gonzalez J."/>
            <person name="Henrissat B."/>
            <person name="Kuo A."/>
            <person name="Liang C."/>
            <person name="Lipzen A."/>
            <person name="Lutzoni F."/>
            <person name="Magnuson J."/>
            <person name="Mondo S."/>
            <person name="Nolan M."/>
            <person name="Ohm R."/>
            <person name="Pangilinan J."/>
            <person name="Park H.-J."/>
            <person name="Ramirez L."/>
            <person name="Alfaro M."/>
            <person name="Sun H."/>
            <person name="Tritt A."/>
            <person name="Yoshinaga Y."/>
            <person name="Zwiers L.-H."/>
            <person name="Turgeon B."/>
            <person name="Goodwin S."/>
            <person name="Spatafora J."/>
            <person name="Crous P."/>
            <person name="Grigoriev I."/>
        </authorList>
    </citation>
    <scope>NUCLEOTIDE SEQUENCE</scope>
    <source>
        <strain evidence="6">CBS 125425</strain>
    </source>
</reference>
<dbReference type="PANTHER" id="PTHR42723:SF1">
    <property type="entry name" value="CHLOROPHYLL SYNTHASE, CHLOROPLASTIC"/>
    <property type="match status" value="1"/>
</dbReference>